<organism evidence="1">
    <name type="scientific">marine sediment metagenome</name>
    <dbReference type="NCBI Taxonomy" id="412755"/>
    <lineage>
        <taxon>unclassified sequences</taxon>
        <taxon>metagenomes</taxon>
        <taxon>ecological metagenomes</taxon>
    </lineage>
</organism>
<gene>
    <name evidence="1" type="ORF">LCGC14_0899930</name>
</gene>
<protein>
    <submittedName>
        <fullName evidence="1">Uncharacterized protein</fullName>
    </submittedName>
</protein>
<evidence type="ECO:0000313" key="1">
    <source>
        <dbReference type="EMBL" id="KKN23933.1"/>
    </source>
</evidence>
<accession>A0A0F9S3M0</accession>
<dbReference type="EMBL" id="LAZR01002926">
    <property type="protein sequence ID" value="KKN23933.1"/>
    <property type="molecule type" value="Genomic_DNA"/>
</dbReference>
<name>A0A0F9S3M0_9ZZZZ</name>
<sequence>MRDIKPFRLSKKAKIDTILMRNLRQKNKHK</sequence>
<dbReference type="AlphaFoldDB" id="A0A0F9S3M0"/>
<reference evidence="1" key="1">
    <citation type="journal article" date="2015" name="Nature">
        <title>Complex archaea that bridge the gap between prokaryotes and eukaryotes.</title>
        <authorList>
            <person name="Spang A."/>
            <person name="Saw J.H."/>
            <person name="Jorgensen S.L."/>
            <person name="Zaremba-Niedzwiedzka K."/>
            <person name="Martijn J."/>
            <person name="Lind A.E."/>
            <person name="van Eijk R."/>
            <person name="Schleper C."/>
            <person name="Guy L."/>
            <person name="Ettema T.J."/>
        </authorList>
    </citation>
    <scope>NUCLEOTIDE SEQUENCE</scope>
</reference>
<comment type="caution">
    <text evidence="1">The sequence shown here is derived from an EMBL/GenBank/DDBJ whole genome shotgun (WGS) entry which is preliminary data.</text>
</comment>
<proteinExistence type="predicted"/>